<feature type="domain" description="HTH psq-type" evidence="8">
    <location>
        <begin position="607"/>
        <end position="659"/>
    </location>
</feature>
<dbReference type="SUPFAM" id="SSF46689">
    <property type="entry name" value="Homeodomain-like"/>
    <property type="match status" value="2"/>
</dbReference>
<dbReference type="PANTHER" id="PTHR21545">
    <property type="entry name" value="TRANSCRIPTION FACTOR MLR1/2"/>
    <property type="match status" value="1"/>
</dbReference>
<dbReference type="InterPro" id="IPR009057">
    <property type="entry name" value="Homeodomain-like_sf"/>
</dbReference>
<dbReference type="EMBL" id="GEBQ01020776">
    <property type="protein sequence ID" value="JAT19201.1"/>
    <property type="molecule type" value="Transcribed_RNA"/>
</dbReference>
<evidence type="ECO:0000256" key="4">
    <source>
        <dbReference type="ARBA" id="ARBA00023163"/>
    </source>
</evidence>
<sequence>MGRRKWRQYQKLVLSQEEDYSMEAKDWEPSDKCNLCPAHGDQAILPHTDTSLPRPPSEESASSASCSADESSDRYPSRVSAMTTLESVASSMAASLAAVAALSQGKPPAAALYPPPGLFPWYLPAPEPKPSPPVPEQPLDLSKSSSRSPEPHVDTPPSLQHLVPSPSLKVPAAINRLYKAKPRLSAVAGRRTYTEDELQAALRDIQSGKLGTRRAAVIYGIPRSTLRNKVYKLAMERERDSHLVLAASPDHVAAKARALLGEKDDDDMQDDDDDKDSGAEEEREVEKALMRPIISIDDFMRLSSESAGFPGSDSLRTLLQHGSKYLAEKKEDGSSPPPVYPVFPSPGSTDLWNGMDHTALGPYINRLLNTNPLVHPNPFAMAGNRNSPTERSPTDSPGDFGPKLSHLELVRRMIIEDRLVQEEHQKKEKLFLNGSRLGDPGPSSSTIQEDEHSGSGTPPNVILRIPSFKPTPKNGIPGDPSGFPLGVKIGESSQHSVISPPISTGRSESSSPPSMGKGISVSLRDVIAKSISQKFQQPGDLHHLPHTPPGMEHFRQAGYSQPLGCSPPIMRNHNNNHLDDRKMHVPTSKPPSSGSNSSTSTGGKGTRPKRGKYRNYDRDSLVEAVRAVQRGEMSVHRAGSYYGVPHSTLEYKVKERHLMRPRKREPKSVQEEIKLKEDPITSRIPPPVDKSKLLPPTKPPKTPFTPPASLPTGPNGLKMPAMFDPSLPYSAAPPFPFWPPNPFPHLPMEYPRNPNFPPTPDHFFASQMIQRLQEDSARMPHSPPPTLGKTERELAETLYDGTGTNGSFLDGIIRSSLESGLPKCKDGEMKRPEHMSNKALLDQLCRNSRMTPVPKAEASSSDDDETKKRPCDDTTASHHEEVKVEIEEEVPEERDPSPRPEVKPEPESEAKTDDSNLKTDNVDESACDSNHTIKRVKLEEET</sequence>
<dbReference type="EMBL" id="GEBQ01010198">
    <property type="protein sequence ID" value="JAT29779.1"/>
    <property type="molecule type" value="Transcribed_RNA"/>
</dbReference>
<dbReference type="AlphaFoldDB" id="A0A1B6L6E8"/>
<feature type="DNA-binding region" description="H-T-H motif" evidence="6">
    <location>
        <begin position="212"/>
        <end position="232"/>
    </location>
</feature>
<feature type="domain" description="HTH psq-type" evidence="8">
    <location>
        <begin position="184"/>
        <end position="236"/>
    </location>
</feature>
<reference evidence="9" key="1">
    <citation type="submission" date="2015-11" db="EMBL/GenBank/DDBJ databases">
        <title>De novo transcriptome assembly of four potential Pierce s Disease insect vectors from Arizona vineyards.</title>
        <authorList>
            <person name="Tassone E.E."/>
        </authorList>
    </citation>
    <scope>NUCLEOTIDE SEQUENCE</scope>
</reference>
<dbReference type="PANTHER" id="PTHR21545:SF13">
    <property type="entry name" value="ECDYSONE-INDUCED PROTEIN 93F, ISOFORM C"/>
    <property type="match status" value="1"/>
</dbReference>
<keyword evidence="4" id="KW-0804">Transcription</keyword>
<keyword evidence="2" id="KW-0805">Transcription regulation</keyword>
<evidence type="ECO:0000256" key="1">
    <source>
        <dbReference type="ARBA" id="ARBA00004123"/>
    </source>
</evidence>
<keyword evidence="3 6" id="KW-0238">DNA-binding</keyword>
<dbReference type="PROSITE" id="PS50960">
    <property type="entry name" value="HTH_PSQ"/>
    <property type="match status" value="2"/>
</dbReference>
<gene>
    <name evidence="9" type="ORF">g.23528</name>
    <name evidence="10" type="ORF">g.23532</name>
</gene>
<feature type="region of interest" description="Disordered" evidence="7">
    <location>
        <begin position="538"/>
        <end position="617"/>
    </location>
</feature>
<evidence type="ECO:0000313" key="9">
    <source>
        <dbReference type="EMBL" id="JAT19201.1"/>
    </source>
</evidence>
<keyword evidence="5 6" id="KW-0539">Nucleus</keyword>
<feature type="compositionally biased region" description="Acidic residues" evidence="7">
    <location>
        <begin position="263"/>
        <end position="275"/>
    </location>
</feature>
<feature type="compositionally biased region" description="Basic and acidic residues" evidence="7">
    <location>
        <begin position="276"/>
        <end position="286"/>
    </location>
</feature>
<feature type="region of interest" description="Disordered" evidence="7">
    <location>
        <begin position="260"/>
        <end position="286"/>
    </location>
</feature>
<feature type="region of interest" description="Disordered" evidence="7">
    <location>
        <begin position="128"/>
        <end position="166"/>
    </location>
</feature>
<evidence type="ECO:0000259" key="8">
    <source>
        <dbReference type="PROSITE" id="PS50960"/>
    </source>
</evidence>
<dbReference type="GO" id="GO:0006357">
    <property type="term" value="P:regulation of transcription by RNA polymerase II"/>
    <property type="evidence" value="ECO:0007669"/>
    <property type="project" value="TreeGrafter"/>
</dbReference>
<organism evidence="9">
    <name type="scientific">Graphocephala atropunctata</name>
    <dbReference type="NCBI Taxonomy" id="36148"/>
    <lineage>
        <taxon>Eukaryota</taxon>
        <taxon>Metazoa</taxon>
        <taxon>Ecdysozoa</taxon>
        <taxon>Arthropoda</taxon>
        <taxon>Hexapoda</taxon>
        <taxon>Insecta</taxon>
        <taxon>Pterygota</taxon>
        <taxon>Neoptera</taxon>
        <taxon>Paraneoptera</taxon>
        <taxon>Hemiptera</taxon>
        <taxon>Auchenorrhyncha</taxon>
        <taxon>Membracoidea</taxon>
        <taxon>Cicadellidae</taxon>
        <taxon>Cicadellinae</taxon>
        <taxon>Cicadellini</taxon>
        <taxon>Graphocephala</taxon>
    </lineage>
</organism>
<feature type="compositionally biased region" description="Basic and acidic residues" evidence="7">
    <location>
        <begin position="893"/>
        <end position="921"/>
    </location>
</feature>
<feature type="region of interest" description="Disordered" evidence="7">
    <location>
        <begin position="381"/>
        <end position="401"/>
    </location>
</feature>
<proteinExistence type="predicted"/>
<name>A0A1B6L6E8_9HEMI</name>
<dbReference type="GO" id="GO:0005634">
    <property type="term" value="C:nucleus"/>
    <property type="evidence" value="ECO:0007669"/>
    <property type="project" value="UniProtKB-SubCell"/>
</dbReference>
<dbReference type="InterPro" id="IPR007889">
    <property type="entry name" value="HTH_Psq"/>
</dbReference>
<feature type="compositionally biased region" description="Low complexity" evidence="7">
    <location>
        <begin position="586"/>
        <end position="601"/>
    </location>
</feature>
<feature type="compositionally biased region" description="Low complexity" evidence="7">
    <location>
        <begin position="499"/>
        <end position="514"/>
    </location>
</feature>
<evidence type="ECO:0000256" key="6">
    <source>
        <dbReference type="PROSITE-ProRule" id="PRU00320"/>
    </source>
</evidence>
<dbReference type="FunFam" id="1.10.10.60:FF:000019">
    <property type="entry name" value="Ligand-dependent corepressor isoform 1"/>
    <property type="match status" value="1"/>
</dbReference>
<evidence type="ECO:0000256" key="3">
    <source>
        <dbReference type="ARBA" id="ARBA00023125"/>
    </source>
</evidence>
<feature type="DNA-binding region" description="H-T-H motif" evidence="6">
    <location>
        <begin position="635"/>
        <end position="655"/>
    </location>
</feature>
<feature type="region of interest" description="Disordered" evidence="7">
    <location>
        <begin position="852"/>
        <end position="942"/>
    </location>
</feature>
<evidence type="ECO:0000256" key="5">
    <source>
        <dbReference type="ARBA" id="ARBA00023242"/>
    </source>
</evidence>
<evidence type="ECO:0000256" key="7">
    <source>
        <dbReference type="SAM" id="MobiDB-lite"/>
    </source>
</evidence>
<feature type="compositionally biased region" description="Pro residues" evidence="7">
    <location>
        <begin position="696"/>
        <end position="707"/>
    </location>
</feature>
<feature type="compositionally biased region" description="Low complexity" evidence="7">
    <location>
        <begin position="58"/>
        <end position="69"/>
    </location>
</feature>
<feature type="region of interest" description="Disordered" evidence="7">
    <location>
        <begin position="38"/>
        <end position="79"/>
    </location>
</feature>
<feature type="compositionally biased region" description="Polar residues" evidence="7">
    <location>
        <begin position="384"/>
        <end position="395"/>
    </location>
</feature>
<accession>A0A1B6L6E8</accession>
<feature type="compositionally biased region" description="Basic and acidic residues" evidence="7">
    <location>
        <begin position="865"/>
        <end position="885"/>
    </location>
</feature>
<dbReference type="Pfam" id="PF05225">
    <property type="entry name" value="HTH_psq"/>
    <property type="match status" value="2"/>
</dbReference>
<evidence type="ECO:0000313" key="10">
    <source>
        <dbReference type="EMBL" id="JAT29779.1"/>
    </source>
</evidence>
<feature type="region of interest" description="Disordered" evidence="7">
    <location>
        <begin position="495"/>
        <end position="518"/>
    </location>
</feature>
<dbReference type="Gene3D" id="1.10.10.60">
    <property type="entry name" value="Homeodomain-like"/>
    <property type="match status" value="2"/>
</dbReference>
<feature type="region of interest" description="Disordered" evidence="7">
    <location>
        <begin position="430"/>
        <end position="462"/>
    </location>
</feature>
<feature type="region of interest" description="Disordered" evidence="7">
    <location>
        <begin position="680"/>
        <end position="707"/>
    </location>
</feature>
<protein>
    <recommendedName>
        <fullName evidence="8">HTH psq-type domain-containing protein</fullName>
    </recommendedName>
</protein>
<evidence type="ECO:0000256" key="2">
    <source>
        <dbReference type="ARBA" id="ARBA00023015"/>
    </source>
</evidence>
<dbReference type="GO" id="GO:0003677">
    <property type="term" value="F:DNA binding"/>
    <property type="evidence" value="ECO:0007669"/>
    <property type="project" value="UniProtKB-UniRule"/>
</dbReference>
<comment type="subcellular location">
    <subcellularLocation>
        <location evidence="1 6">Nucleus</location>
    </subcellularLocation>
</comment>